<proteinExistence type="predicted"/>
<evidence type="ECO:0000313" key="3">
    <source>
        <dbReference type="Proteomes" id="UP000637383"/>
    </source>
</evidence>
<feature type="coiled-coil region" evidence="1">
    <location>
        <begin position="2"/>
        <end position="29"/>
    </location>
</feature>
<comment type="caution">
    <text evidence="2">The sequence shown here is derived from an EMBL/GenBank/DDBJ whole genome shotgun (WGS) entry which is preliminary data.</text>
</comment>
<organism evidence="2 3">
    <name type="scientific">Nostoc paludosum FACHB-159</name>
    <dbReference type="NCBI Taxonomy" id="2692908"/>
    <lineage>
        <taxon>Bacteria</taxon>
        <taxon>Bacillati</taxon>
        <taxon>Cyanobacteriota</taxon>
        <taxon>Cyanophyceae</taxon>
        <taxon>Nostocales</taxon>
        <taxon>Nostocaceae</taxon>
        <taxon>Nostoc</taxon>
    </lineage>
</organism>
<protein>
    <submittedName>
        <fullName evidence="2">Uncharacterized protein</fullName>
    </submittedName>
</protein>
<dbReference type="Proteomes" id="UP000637383">
    <property type="component" value="Unassembled WGS sequence"/>
</dbReference>
<dbReference type="EMBL" id="JACJTU010000040">
    <property type="protein sequence ID" value="MBD2737955.1"/>
    <property type="molecule type" value="Genomic_DNA"/>
</dbReference>
<keyword evidence="3" id="KW-1185">Reference proteome</keyword>
<accession>A0ABR8KI25</accession>
<evidence type="ECO:0000313" key="2">
    <source>
        <dbReference type="EMBL" id="MBD2737955.1"/>
    </source>
</evidence>
<keyword evidence="1" id="KW-0175">Coiled coil</keyword>
<name>A0ABR8KI25_9NOSO</name>
<dbReference type="RefSeq" id="WP_190958519.1">
    <property type="nucleotide sequence ID" value="NZ_JACJTU010000040.1"/>
</dbReference>
<sequence length="74" mass="8375">MRQQLENRLQQLKAEFASGQKVLADLEAKQINVRETLLRIQGAIQVLEEELTKNNGVVSEVEKLEVLETQKIGS</sequence>
<evidence type="ECO:0000256" key="1">
    <source>
        <dbReference type="SAM" id="Coils"/>
    </source>
</evidence>
<reference evidence="2 3" key="1">
    <citation type="journal article" date="2020" name="ISME J.">
        <title>Comparative genomics reveals insights into cyanobacterial evolution and habitat adaptation.</title>
        <authorList>
            <person name="Chen M.Y."/>
            <person name="Teng W.K."/>
            <person name="Zhao L."/>
            <person name="Hu C.X."/>
            <person name="Zhou Y.K."/>
            <person name="Han B.P."/>
            <person name="Song L.R."/>
            <person name="Shu W.S."/>
        </authorList>
    </citation>
    <scope>NUCLEOTIDE SEQUENCE [LARGE SCALE GENOMIC DNA]</scope>
    <source>
        <strain evidence="2 3">FACHB-159</strain>
    </source>
</reference>
<gene>
    <name evidence="2" type="ORF">H6H03_29395</name>
</gene>